<reference evidence="2" key="1">
    <citation type="submission" date="2022-12" db="EMBL/GenBank/DDBJ databases">
        <title>Genome assemblies of Blomia tropicalis.</title>
        <authorList>
            <person name="Cui Y."/>
        </authorList>
    </citation>
    <scope>NUCLEOTIDE SEQUENCE</scope>
    <source>
        <tissue evidence="2">Adult mites</tissue>
    </source>
</reference>
<proteinExistence type="predicted"/>
<organism evidence="2 3">
    <name type="scientific">Blomia tropicalis</name>
    <name type="common">Mite</name>
    <dbReference type="NCBI Taxonomy" id="40697"/>
    <lineage>
        <taxon>Eukaryota</taxon>
        <taxon>Metazoa</taxon>
        <taxon>Ecdysozoa</taxon>
        <taxon>Arthropoda</taxon>
        <taxon>Chelicerata</taxon>
        <taxon>Arachnida</taxon>
        <taxon>Acari</taxon>
        <taxon>Acariformes</taxon>
        <taxon>Sarcoptiformes</taxon>
        <taxon>Astigmata</taxon>
        <taxon>Glycyphagoidea</taxon>
        <taxon>Echimyopodidae</taxon>
        <taxon>Blomia</taxon>
    </lineage>
</organism>
<sequence length="173" mass="19858">MQSIIERLTSILNLESFYTSDLLTDISYSIPFLARQKMPFSIEFILMSIESLLLVITRFILYSIKGYLAFYILSCCHEVLEDHREGTVNARSKWINTLISSIMLTLTAVGLYGVFISHFGLFLTWLLLKPVVRIFELESAVWTTLAMSVIASGWTLCYWTYETISTYSSSLVF</sequence>
<evidence type="ECO:0000256" key="1">
    <source>
        <dbReference type="SAM" id="Phobius"/>
    </source>
</evidence>
<keyword evidence="1" id="KW-1133">Transmembrane helix</keyword>
<feature type="transmembrane region" description="Helical" evidence="1">
    <location>
        <begin position="140"/>
        <end position="161"/>
    </location>
</feature>
<evidence type="ECO:0000313" key="2">
    <source>
        <dbReference type="EMBL" id="KAJ6216263.1"/>
    </source>
</evidence>
<feature type="transmembrane region" description="Helical" evidence="1">
    <location>
        <begin position="102"/>
        <end position="128"/>
    </location>
</feature>
<dbReference type="EMBL" id="JAPWDV010000003">
    <property type="protein sequence ID" value="KAJ6216263.1"/>
    <property type="molecule type" value="Genomic_DNA"/>
</dbReference>
<name>A0A9Q0RI01_BLOTA</name>
<feature type="transmembrane region" description="Helical" evidence="1">
    <location>
        <begin position="44"/>
        <end position="64"/>
    </location>
</feature>
<keyword evidence="1" id="KW-0472">Membrane</keyword>
<comment type="caution">
    <text evidence="2">The sequence shown here is derived from an EMBL/GenBank/DDBJ whole genome shotgun (WGS) entry which is preliminary data.</text>
</comment>
<protein>
    <submittedName>
        <fullName evidence="2">Uncharacterized protein</fullName>
    </submittedName>
</protein>
<keyword evidence="3" id="KW-1185">Reference proteome</keyword>
<dbReference type="OrthoDB" id="6513359at2759"/>
<keyword evidence="1" id="KW-0812">Transmembrane</keyword>
<dbReference type="Proteomes" id="UP001142055">
    <property type="component" value="Chromosome 3"/>
</dbReference>
<accession>A0A9Q0RI01</accession>
<dbReference type="OMA" id="FYILSCC"/>
<dbReference type="AlphaFoldDB" id="A0A9Q0RI01"/>
<evidence type="ECO:0000313" key="3">
    <source>
        <dbReference type="Proteomes" id="UP001142055"/>
    </source>
</evidence>
<gene>
    <name evidence="2" type="ORF">RDWZM_007420</name>
</gene>